<dbReference type="Gene3D" id="2.60.120.200">
    <property type="match status" value="1"/>
</dbReference>
<dbReference type="GeneID" id="113691067"/>
<dbReference type="Proteomes" id="UP001652660">
    <property type="component" value="Chromosome 5e"/>
</dbReference>
<dbReference type="PANTHER" id="PTHR11073:SF2">
    <property type="entry name" value="CALRETICULIN"/>
    <property type="match status" value="1"/>
</dbReference>
<evidence type="ECO:0000313" key="4">
    <source>
        <dbReference type="RefSeq" id="XP_027065053.2"/>
    </source>
</evidence>
<feature type="region of interest" description="Disordered" evidence="2">
    <location>
        <begin position="35"/>
        <end position="109"/>
    </location>
</feature>
<reference evidence="4 5" key="2">
    <citation type="submission" date="2025-05" db="UniProtKB">
        <authorList>
            <consortium name="RefSeq"/>
        </authorList>
    </citation>
    <scope>IDENTIFICATION</scope>
    <source>
        <tissue evidence="4 5">Leaves</tissue>
    </source>
</reference>
<sequence>MQWQTSRKSDGVKSGTLFDNVLVSDDLEYAKKLAEETWGKHKDAEKVAFDEAEKKREEEEAKDDPVDSDAEEGDDDDAADEADSDDADAKSETKEDVTAAAEENVKDEL</sequence>
<feature type="compositionally biased region" description="Basic and acidic residues" evidence="2">
    <location>
        <begin position="35"/>
        <end position="65"/>
    </location>
</feature>
<feature type="compositionally biased region" description="Basic and acidic residues" evidence="2">
    <location>
        <begin position="87"/>
        <end position="109"/>
    </location>
</feature>
<protein>
    <submittedName>
        <fullName evidence="4 5">Calreticulin-like</fullName>
    </submittedName>
</protein>
<comment type="function">
    <text evidence="1">Molecular calcium-binding chaperone promoting folding, oligomeric assembly and quality control in the ER via the calreticulin/calnexin cycle. This lectin may interact transiently with almost all of the monoglucosylated glycoproteins that are synthesized in the ER.</text>
</comment>
<feature type="compositionally biased region" description="Acidic residues" evidence="2">
    <location>
        <begin position="66"/>
        <end position="86"/>
    </location>
</feature>
<evidence type="ECO:0000313" key="5">
    <source>
        <dbReference type="RefSeq" id="XP_071904851.1"/>
    </source>
</evidence>
<accession>A0A6P6SFY5</accession>
<proteinExistence type="predicted"/>
<organism evidence="3 4">
    <name type="scientific">Coffea arabica</name>
    <name type="common">Arabian coffee</name>
    <dbReference type="NCBI Taxonomy" id="13443"/>
    <lineage>
        <taxon>Eukaryota</taxon>
        <taxon>Viridiplantae</taxon>
        <taxon>Streptophyta</taxon>
        <taxon>Embryophyta</taxon>
        <taxon>Tracheophyta</taxon>
        <taxon>Spermatophyta</taxon>
        <taxon>Magnoliopsida</taxon>
        <taxon>eudicotyledons</taxon>
        <taxon>Gunneridae</taxon>
        <taxon>Pentapetalae</taxon>
        <taxon>asterids</taxon>
        <taxon>lamiids</taxon>
        <taxon>Gentianales</taxon>
        <taxon>Rubiaceae</taxon>
        <taxon>Ixoroideae</taxon>
        <taxon>Gardenieae complex</taxon>
        <taxon>Bertiereae - Coffeeae clade</taxon>
        <taxon>Coffeeae</taxon>
        <taxon>Coffea</taxon>
    </lineage>
</organism>
<dbReference type="AlphaFoldDB" id="A0A6P6SFY5"/>
<reference evidence="3" key="1">
    <citation type="journal article" date="2025" name="Foods">
        <title>Unveiling the Microbial Signatures of Arabica Coffee Cherries: Insights into Ripeness Specific Diversity, Functional Traits, and Implications for Quality and Safety.</title>
        <authorList>
            <consortium name="RefSeq"/>
            <person name="Tenea G.N."/>
            <person name="Cifuentes V."/>
            <person name="Reyes P."/>
            <person name="Cevallos-Vallejos M."/>
        </authorList>
    </citation>
    <scope>NUCLEOTIDE SEQUENCE [LARGE SCALE GENOMIC DNA]</scope>
</reference>
<evidence type="ECO:0000256" key="1">
    <source>
        <dbReference type="ARBA" id="ARBA00037091"/>
    </source>
</evidence>
<name>A0A6P6SFY5_COFAR</name>
<dbReference type="Proteomes" id="UP001652660">
    <property type="component" value="Chromosome 5c"/>
</dbReference>
<dbReference type="RefSeq" id="XP_071904851.1">
    <property type="nucleotide sequence ID" value="XM_072048750.1"/>
</dbReference>
<keyword evidence="3" id="KW-1185">Reference proteome</keyword>
<dbReference type="InterPro" id="IPR001580">
    <property type="entry name" value="Calret/calnex"/>
</dbReference>
<dbReference type="RefSeq" id="XP_027065053.2">
    <property type="nucleotide sequence ID" value="XM_027209252.2"/>
</dbReference>
<gene>
    <name evidence="4" type="primary">LOC113691067</name>
    <name evidence="5" type="synonym">LOC140006593</name>
</gene>
<evidence type="ECO:0000313" key="3">
    <source>
        <dbReference type="Proteomes" id="UP001652660"/>
    </source>
</evidence>
<dbReference type="PANTHER" id="PTHR11073">
    <property type="entry name" value="CALRETICULIN AND CALNEXIN"/>
    <property type="match status" value="1"/>
</dbReference>
<evidence type="ECO:0000256" key="2">
    <source>
        <dbReference type="SAM" id="MobiDB-lite"/>
    </source>
</evidence>